<evidence type="ECO:0000256" key="2">
    <source>
        <dbReference type="ARBA" id="ARBA00022737"/>
    </source>
</evidence>
<keyword evidence="3 5" id="KW-0863">Zinc-finger</keyword>
<evidence type="ECO:0000256" key="3">
    <source>
        <dbReference type="ARBA" id="ARBA00022771"/>
    </source>
</evidence>
<organism evidence="9 10">
    <name type="scientific">Meganyctiphanes norvegica</name>
    <name type="common">Northern krill</name>
    <name type="synonym">Thysanopoda norvegica</name>
    <dbReference type="NCBI Taxonomy" id="48144"/>
    <lineage>
        <taxon>Eukaryota</taxon>
        <taxon>Metazoa</taxon>
        <taxon>Ecdysozoa</taxon>
        <taxon>Arthropoda</taxon>
        <taxon>Crustacea</taxon>
        <taxon>Multicrustacea</taxon>
        <taxon>Malacostraca</taxon>
        <taxon>Eumalacostraca</taxon>
        <taxon>Eucarida</taxon>
        <taxon>Euphausiacea</taxon>
        <taxon>Euphausiidae</taxon>
        <taxon>Meganyctiphanes</taxon>
    </lineage>
</organism>
<dbReference type="PANTHER" id="PTHR19818">
    <property type="entry name" value="ZINC FINGER PROTEIN ZIC AND GLI"/>
    <property type="match status" value="1"/>
</dbReference>
<evidence type="ECO:0000256" key="1">
    <source>
        <dbReference type="ARBA" id="ARBA00022723"/>
    </source>
</evidence>
<evidence type="ECO:0000256" key="6">
    <source>
        <dbReference type="SAM" id="Coils"/>
    </source>
</evidence>
<dbReference type="PROSITE" id="PS50157">
    <property type="entry name" value="ZINC_FINGER_C2H2_2"/>
    <property type="match status" value="7"/>
</dbReference>
<dbReference type="FunFam" id="3.30.160.60:FF:000688">
    <property type="entry name" value="zinc finger protein 197 isoform X1"/>
    <property type="match status" value="1"/>
</dbReference>
<feature type="compositionally biased region" description="Basic residues" evidence="7">
    <location>
        <begin position="241"/>
        <end position="254"/>
    </location>
</feature>
<feature type="region of interest" description="Disordered" evidence="7">
    <location>
        <begin position="291"/>
        <end position="318"/>
    </location>
</feature>
<evidence type="ECO:0000259" key="8">
    <source>
        <dbReference type="PROSITE" id="PS50157"/>
    </source>
</evidence>
<evidence type="ECO:0000313" key="10">
    <source>
        <dbReference type="Proteomes" id="UP001497623"/>
    </source>
</evidence>
<keyword evidence="2" id="KW-0677">Repeat</keyword>
<dbReference type="EMBL" id="CAXKWB010001158">
    <property type="protein sequence ID" value="CAL4063497.1"/>
    <property type="molecule type" value="Genomic_DNA"/>
</dbReference>
<keyword evidence="4" id="KW-0862">Zinc</keyword>
<feature type="compositionally biased region" description="Polar residues" evidence="7">
    <location>
        <begin position="299"/>
        <end position="309"/>
    </location>
</feature>
<dbReference type="Proteomes" id="UP001497623">
    <property type="component" value="Unassembled WGS sequence"/>
</dbReference>
<dbReference type="InterPro" id="IPR036236">
    <property type="entry name" value="Znf_C2H2_sf"/>
</dbReference>
<dbReference type="AlphaFoldDB" id="A0AAV2PRB4"/>
<dbReference type="Pfam" id="PF00096">
    <property type="entry name" value="zf-C2H2"/>
    <property type="match status" value="2"/>
</dbReference>
<feature type="coiled-coil region" evidence="6">
    <location>
        <begin position="87"/>
        <end position="119"/>
    </location>
</feature>
<proteinExistence type="predicted"/>
<dbReference type="GO" id="GO:0045944">
    <property type="term" value="P:positive regulation of transcription by RNA polymerase II"/>
    <property type="evidence" value="ECO:0007669"/>
    <property type="project" value="UniProtKB-ARBA"/>
</dbReference>
<dbReference type="GO" id="GO:0005634">
    <property type="term" value="C:nucleus"/>
    <property type="evidence" value="ECO:0007669"/>
    <property type="project" value="UniProtKB-ARBA"/>
</dbReference>
<keyword evidence="10" id="KW-1185">Reference proteome</keyword>
<keyword evidence="6" id="KW-0175">Coiled coil</keyword>
<accession>A0AAV2PRB4</accession>
<feature type="domain" description="C2H2-type" evidence="8">
    <location>
        <begin position="894"/>
        <end position="921"/>
    </location>
</feature>
<dbReference type="GO" id="GO:0000981">
    <property type="term" value="F:DNA-binding transcription factor activity, RNA polymerase II-specific"/>
    <property type="evidence" value="ECO:0007669"/>
    <property type="project" value="TreeGrafter"/>
</dbReference>
<dbReference type="SMART" id="SM00355">
    <property type="entry name" value="ZnF_C2H2"/>
    <property type="match status" value="7"/>
</dbReference>
<name>A0AAV2PRB4_MEGNR</name>
<evidence type="ECO:0000256" key="7">
    <source>
        <dbReference type="SAM" id="MobiDB-lite"/>
    </source>
</evidence>
<feature type="domain" description="C2H2-type" evidence="8">
    <location>
        <begin position="776"/>
        <end position="799"/>
    </location>
</feature>
<feature type="region of interest" description="Disordered" evidence="7">
    <location>
        <begin position="1"/>
        <end position="72"/>
    </location>
</feature>
<dbReference type="PROSITE" id="PS00028">
    <property type="entry name" value="ZINC_FINGER_C2H2_1"/>
    <property type="match status" value="7"/>
</dbReference>
<keyword evidence="1" id="KW-0479">Metal-binding</keyword>
<evidence type="ECO:0000313" key="9">
    <source>
        <dbReference type="EMBL" id="CAL4063497.1"/>
    </source>
</evidence>
<feature type="region of interest" description="Disordered" evidence="7">
    <location>
        <begin position="240"/>
        <end position="261"/>
    </location>
</feature>
<evidence type="ECO:0000256" key="4">
    <source>
        <dbReference type="ARBA" id="ARBA00022833"/>
    </source>
</evidence>
<protein>
    <recommendedName>
        <fullName evidence="8">C2H2-type domain-containing protein</fullName>
    </recommendedName>
</protein>
<evidence type="ECO:0000256" key="5">
    <source>
        <dbReference type="PROSITE-ProRule" id="PRU00042"/>
    </source>
</evidence>
<feature type="region of interest" description="Disordered" evidence="7">
    <location>
        <begin position="741"/>
        <end position="770"/>
    </location>
</feature>
<feature type="domain" description="C2H2-type" evidence="8">
    <location>
        <begin position="950"/>
        <end position="977"/>
    </location>
</feature>
<dbReference type="SUPFAM" id="SSF57667">
    <property type="entry name" value="beta-beta-alpha zinc fingers"/>
    <property type="match status" value="3"/>
</dbReference>
<reference evidence="9 10" key="1">
    <citation type="submission" date="2024-05" db="EMBL/GenBank/DDBJ databases">
        <authorList>
            <person name="Wallberg A."/>
        </authorList>
    </citation>
    <scope>NUCLEOTIDE SEQUENCE [LARGE SCALE GENOMIC DNA]</scope>
</reference>
<feature type="compositionally biased region" description="Low complexity" evidence="7">
    <location>
        <begin position="7"/>
        <end position="21"/>
    </location>
</feature>
<dbReference type="InterPro" id="IPR013087">
    <property type="entry name" value="Znf_C2H2_type"/>
</dbReference>
<feature type="domain" description="C2H2-type" evidence="8">
    <location>
        <begin position="838"/>
        <end position="865"/>
    </location>
</feature>
<comment type="caution">
    <text evidence="9">The sequence shown here is derived from an EMBL/GenBank/DDBJ whole genome shotgun (WGS) entry which is preliminary data.</text>
</comment>
<sequence>MAETNKSSQSSPSGTAPSGSGVSSGGESGFHPQQMHQQFPYKVKYQDPPSLHQQRPAMGSYEQHLVSQKQGTYAHQPPYQLLPHQQQHQLQQQQQQQQLQFQQHQQQQLHQQQQQLQQNQQMQFAQHPENLQHLMQFIRVTHKSSGNQFQENTKSSDVKSQDGESSLTPTTSKEKSDNSTGGGSDKEVNQTPAEVEKMAKEMEAQKAAYEELVKNLQDRIKDLEEEKGKKEVKYLRLTTRSQKKKEQRTTRQSKKSCQEEDMDICEGAEEAGVFDSCPSPAESVLSDLEIKEEPDNDSPKWTIQGTFPQRSDEEKDTKPHIDKEIVKCGPEDEPPKPYILSVTDFEFCIYCQNKSEENITHVTENNITAIQNFVLNVDCESSTRLKEYIFDIDMFLNNLPFYHKSCQSRLYSRLQSFRKKRKNSDETDFSLCIFCQEHRLKPANKLSEKAFATLLKDYNKLDDEMIEKLKKCFNFDRVKNIVELESGEEEFSPDKLKMHQFCRHKLVNKYRPRKRQKTSTSIPENEEENCEITPDEETLELLAKRNKRIEVEKQRKELPEPNEFNYIRKCVLCGTSSTSKGKYKSLCGTTIQKTRKLADENNHSDIIKILEHGVDHAIKLLVHSKCLLNYNYNTFYHETSGKKEHFEKAFRTVLSEIEEPMFRNGKVFCLVELKEKFLSKLLEFNIKGAQRMKEFVKRIKKYYKFSGKCRVNVIPYPVYCMHSIYLTELYVSRQIEQIKKGKDNQNEDGSQSLVQGVDDLGDSSTKKSKLKNNKRFSCPECKYKCCYETSLKKHIKKHSLGTVESLISKEIMCDFCGKILKNKQSMKVHMRMHSGENYPCSQCDRTYLSISALNSHALIHSGEKNVECPDCGAKFFAKIYLNKHISVVHGDKRFLCPVCGKSYKTKQSLKEHSVKHTDERPYVCKECGKTFKYPKNLKTHKLAHEGKKPYMCSLCSFGCYTKANLKLHMTKHTGMKEQFMCSSSDSMNEKCSEKYTIPNEESQTYFPL</sequence>
<dbReference type="InterPro" id="IPR050329">
    <property type="entry name" value="GLI_C2H2-zinc-finger"/>
</dbReference>
<feature type="region of interest" description="Disordered" evidence="7">
    <location>
        <begin position="145"/>
        <end position="202"/>
    </location>
</feature>
<gene>
    <name evidence="9" type="ORF">MNOR_LOCUS3397</name>
</gene>
<dbReference type="GO" id="GO:0008270">
    <property type="term" value="F:zinc ion binding"/>
    <property type="evidence" value="ECO:0007669"/>
    <property type="project" value="UniProtKB-KW"/>
</dbReference>
<dbReference type="GO" id="GO:0000978">
    <property type="term" value="F:RNA polymerase II cis-regulatory region sequence-specific DNA binding"/>
    <property type="evidence" value="ECO:0007669"/>
    <property type="project" value="TreeGrafter"/>
</dbReference>
<feature type="domain" description="C2H2-type" evidence="8">
    <location>
        <begin position="811"/>
        <end position="838"/>
    </location>
</feature>
<feature type="domain" description="C2H2-type" evidence="8">
    <location>
        <begin position="866"/>
        <end position="894"/>
    </location>
</feature>
<dbReference type="Pfam" id="PF13912">
    <property type="entry name" value="zf-C2H2_6"/>
    <property type="match status" value="1"/>
</dbReference>
<feature type="domain" description="C2H2-type" evidence="8">
    <location>
        <begin position="922"/>
        <end position="949"/>
    </location>
</feature>
<feature type="compositionally biased region" description="Basic and acidic residues" evidence="7">
    <location>
        <begin position="184"/>
        <end position="202"/>
    </location>
</feature>
<dbReference type="Gene3D" id="3.30.160.60">
    <property type="entry name" value="Classic Zinc Finger"/>
    <property type="match status" value="5"/>
</dbReference>
<dbReference type="PANTHER" id="PTHR19818:SF139">
    <property type="entry name" value="PAIR-RULE PROTEIN ODD-PAIRED"/>
    <property type="match status" value="1"/>
</dbReference>